<keyword evidence="2" id="KW-0812">Transmembrane</keyword>
<reference evidence="3" key="1">
    <citation type="journal article" date="2020" name="Fungal Divers.">
        <title>Resolving the Mortierellaceae phylogeny through synthesis of multi-gene phylogenetics and phylogenomics.</title>
        <authorList>
            <person name="Vandepol N."/>
            <person name="Liber J."/>
            <person name="Desiro A."/>
            <person name="Na H."/>
            <person name="Kennedy M."/>
            <person name="Barry K."/>
            <person name="Grigoriev I.V."/>
            <person name="Miller A.N."/>
            <person name="O'Donnell K."/>
            <person name="Stajich J.E."/>
            <person name="Bonito G."/>
        </authorList>
    </citation>
    <scope>NUCLEOTIDE SEQUENCE</scope>
    <source>
        <strain evidence="3">BC1065</strain>
    </source>
</reference>
<comment type="caution">
    <text evidence="3">The sequence shown here is derived from an EMBL/GenBank/DDBJ whole genome shotgun (WGS) entry which is preliminary data.</text>
</comment>
<protein>
    <submittedName>
        <fullName evidence="3">Uncharacterized protein</fullName>
    </submittedName>
</protein>
<evidence type="ECO:0000256" key="2">
    <source>
        <dbReference type="SAM" id="Phobius"/>
    </source>
</evidence>
<dbReference type="OrthoDB" id="3784821at2759"/>
<accession>A0A9P6QH04</accession>
<dbReference type="EMBL" id="JAAAJB010000084">
    <property type="protein sequence ID" value="KAG0266945.1"/>
    <property type="molecule type" value="Genomic_DNA"/>
</dbReference>
<feature type="region of interest" description="Disordered" evidence="1">
    <location>
        <begin position="44"/>
        <end position="66"/>
    </location>
</feature>
<evidence type="ECO:0000313" key="4">
    <source>
        <dbReference type="Proteomes" id="UP000807716"/>
    </source>
</evidence>
<keyword evidence="2" id="KW-1133">Transmembrane helix</keyword>
<dbReference type="Proteomes" id="UP000807716">
    <property type="component" value="Unassembled WGS sequence"/>
</dbReference>
<proteinExistence type="predicted"/>
<sequence>MFNKLNPQGKRLLTVIVSLPVFVSTSYILYKRLVLEDTVHRPVPRGGTPYIPSDGKRALTASSEDSNDLFLKQIERDFGRDFENQNPSQQASSSTSSSL</sequence>
<gene>
    <name evidence="3" type="ORF">DFQ27_009303</name>
</gene>
<dbReference type="AlphaFoldDB" id="A0A9P6QH04"/>
<keyword evidence="4" id="KW-1185">Reference proteome</keyword>
<keyword evidence="2" id="KW-0472">Membrane</keyword>
<name>A0A9P6QH04_9FUNG</name>
<evidence type="ECO:0000313" key="3">
    <source>
        <dbReference type="EMBL" id="KAG0266945.1"/>
    </source>
</evidence>
<feature type="transmembrane region" description="Helical" evidence="2">
    <location>
        <begin position="12"/>
        <end position="30"/>
    </location>
</feature>
<organism evidence="3 4">
    <name type="scientific">Actinomortierella ambigua</name>
    <dbReference type="NCBI Taxonomy" id="1343610"/>
    <lineage>
        <taxon>Eukaryota</taxon>
        <taxon>Fungi</taxon>
        <taxon>Fungi incertae sedis</taxon>
        <taxon>Mucoromycota</taxon>
        <taxon>Mortierellomycotina</taxon>
        <taxon>Mortierellomycetes</taxon>
        <taxon>Mortierellales</taxon>
        <taxon>Mortierellaceae</taxon>
        <taxon>Actinomortierella</taxon>
    </lineage>
</organism>
<evidence type="ECO:0000256" key="1">
    <source>
        <dbReference type="SAM" id="MobiDB-lite"/>
    </source>
</evidence>